<sequence length="48" mass="5502">MRRARSSASDRRTGVIWSLFWVMILIQICTADRFAQASSGIGFLWLAR</sequence>
<keyword evidence="2" id="KW-1185">Reference proteome</keyword>
<reference evidence="2" key="1">
    <citation type="journal article" date="2014" name="Stand. Genomic Sci.">
        <title>Genome sequence of the exopolysaccharide-producing Salipiger mucosus type strain (DSM 16094(T)), a moderately halophilic member of the Roseobacter clade.</title>
        <authorList>
            <person name="Riedel T."/>
            <person name="Spring S."/>
            <person name="Fiebig A."/>
            <person name="Petersen J."/>
            <person name="Kyrpides N.C."/>
            <person name="Goker M."/>
            <person name="Klenk H.P."/>
        </authorList>
    </citation>
    <scope>NUCLEOTIDE SEQUENCE [LARGE SCALE GENOMIC DNA]</scope>
    <source>
        <strain evidence="2">DSM 16094</strain>
    </source>
</reference>
<comment type="caution">
    <text evidence="1">The sequence shown here is derived from an EMBL/GenBank/DDBJ whole genome shotgun (WGS) entry which is preliminary data.</text>
</comment>
<accession>S9QEY7</accession>
<organism evidence="1 2">
    <name type="scientific">Salipiger mucosus DSM 16094</name>
    <dbReference type="NCBI Taxonomy" id="1123237"/>
    <lineage>
        <taxon>Bacteria</taxon>
        <taxon>Pseudomonadati</taxon>
        <taxon>Pseudomonadota</taxon>
        <taxon>Alphaproteobacteria</taxon>
        <taxon>Rhodobacterales</taxon>
        <taxon>Roseobacteraceae</taxon>
        <taxon>Salipiger</taxon>
    </lineage>
</organism>
<proteinExistence type="predicted"/>
<protein>
    <submittedName>
        <fullName evidence="1">Uncharacterized protein</fullName>
    </submittedName>
</protein>
<dbReference type="Proteomes" id="UP000015347">
    <property type="component" value="Unassembled WGS sequence"/>
</dbReference>
<name>S9QEY7_9RHOB</name>
<evidence type="ECO:0000313" key="1">
    <source>
        <dbReference type="EMBL" id="EPX78108.1"/>
    </source>
</evidence>
<evidence type="ECO:0000313" key="2">
    <source>
        <dbReference type="Proteomes" id="UP000015347"/>
    </source>
</evidence>
<dbReference type="EMBL" id="APVH01000042">
    <property type="protein sequence ID" value="EPX78108.1"/>
    <property type="molecule type" value="Genomic_DNA"/>
</dbReference>
<gene>
    <name evidence="1" type="ORF">Salmuc_03459</name>
</gene>
<dbReference type="HOGENOM" id="CLU_3157612_0_0_5"/>
<dbReference type="AlphaFoldDB" id="S9QEY7"/>
<dbReference type="STRING" id="1123237.Salmuc_03459"/>